<comment type="caution">
    <text evidence="1">The sequence shown here is derived from an EMBL/GenBank/DDBJ whole genome shotgun (WGS) entry which is preliminary data.</text>
</comment>
<evidence type="ECO:0000313" key="1">
    <source>
        <dbReference type="EMBL" id="MBM7814700.1"/>
    </source>
</evidence>
<name>A0ABS2SEJ6_9PSEU</name>
<accession>A0ABS2SEJ6</accession>
<dbReference type="Proteomes" id="UP001195724">
    <property type="component" value="Unassembled WGS sequence"/>
</dbReference>
<evidence type="ECO:0000313" key="2">
    <source>
        <dbReference type="Proteomes" id="UP001195724"/>
    </source>
</evidence>
<protein>
    <submittedName>
        <fullName evidence="1">Uncharacterized protein</fullName>
    </submittedName>
</protein>
<reference evidence="1 2" key="1">
    <citation type="submission" date="2021-01" db="EMBL/GenBank/DDBJ databases">
        <title>Sequencing the genomes of 1000 actinobacteria strains.</title>
        <authorList>
            <person name="Klenk H.-P."/>
        </authorList>
    </citation>
    <scope>NUCLEOTIDE SEQUENCE [LARGE SCALE GENOMIC DNA]</scope>
    <source>
        <strain evidence="1 2">DSM 44581</strain>
    </source>
</reference>
<organism evidence="1 2">
    <name type="scientific">Saccharothrix algeriensis</name>
    <dbReference type="NCBI Taxonomy" id="173560"/>
    <lineage>
        <taxon>Bacteria</taxon>
        <taxon>Bacillati</taxon>
        <taxon>Actinomycetota</taxon>
        <taxon>Actinomycetes</taxon>
        <taxon>Pseudonocardiales</taxon>
        <taxon>Pseudonocardiaceae</taxon>
        <taxon>Saccharothrix</taxon>
    </lineage>
</organism>
<gene>
    <name evidence="1" type="ORF">JOE68_005565</name>
</gene>
<sequence>MSAIVESPWVARKVASDKQLPGMLSTAGIDAAQGRRVDVP</sequence>
<proteinExistence type="predicted"/>
<keyword evidence="2" id="KW-1185">Reference proteome</keyword>
<dbReference type="EMBL" id="JAFBCL010000001">
    <property type="protein sequence ID" value="MBM7814700.1"/>
    <property type="molecule type" value="Genomic_DNA"/>
</dbReference>